<sequence length="374" mass="43952">MELKKILNIKLLFLLFIFSFIFYFLFIQFNIEHFPNGRPANDEYRILTEMKHSFGKTIDENEYEVFKKSYDERILEANKYLESKPEAVNLGIITYAGLAPENDENEELNKLRAKIFFEEGIDVFWEIQAQNNLMEFYNVKDRLNYGDNNIEITKDIKNRLKEVANNGSYFSSLIFMNYNELIKQITFLIIISIAMVVSPLFIKDRLNKLVYLQYSSKIGRNLFKKKLAAALITSFLLVTVQLTVFFTLYSTNDTNIFFDMNVSSFYNGFTSWFDLTFGEYIILTVAAAYLLGLIFTVITAFLSSIVPNYLTIIGIQVPIMFVTFTYVLKYFIERLTEITLPSYFLHISYTILVFVIISMIVIRWQKEKRIDILY</sequence>
<dbReference type="Proteomes" id="UP001342826">
    <property type="component" value="Unassembled WGS sequence"/>
</dbReference>
<feature type="transmembrane region" description="Helical" evidence="1">
    <location>
        <begin position="280"/>
        <end position="302"/>
    </location>
</feature>
<protein>
    <recommendedName>
        <fullName evidence="4">ABC-2 family transporter protein</fullName>
    </recommendedName>
</protein>
<feature type="transmembrane region" description="Helical" evidence="1">
    <location>
        <begin position="227"/>
        <end position="249"/>
    </location>
</feature>
<name>A0ABU6P3U5_9BACI</name>
<evidence type="ECO:0000256" key="1">
    <source>
        <dbReference type="SAM" id="Phobius"/>
    </source>
</evidence>
<gene>
    <name evidence="2" type="ORF">P9271_20785</name>
</gene>
<proteinExistence type="predicted"/>
<keyword evidence="1" id="KW-1133">Transmembrane helix</keyword>
<comment type="caution">
    <text evidence="2">The sequence shown here is derived from an EMBL/GenBank/DDBJ whole genome shotgun (WGS) entry which is preliminary data.</text>
</comment>
<evidence type="ECO:0000313" key="3">
    <source>
        <dbReference type="Proteomes" id="UP001342826"/>
    </source>
</evidence>
<feature type="transmembrane region" description="Helical" evidence="1">
    <location>
        <begin position="309"/>
        <end position="331"/>
    </location>
</feature>
<feature type="transmembrane region" description="Helical" evidence="1">
    <location>
        <begin position="12"/>
        <end position="31"/>
    </location>
</feature>
<organism evidence="2 3">
    <name type="scientific">Metabacillus fastidiosus</name>
    <dbReference type="NCBI Taxonomy" id="1458"/>
    <lineage>
        <taxon>Bacteria</taxon>
        <taxon>Bacillati</taxon>
        <taxon>Bacillota</taxon>
        <taxon>Bacilli</taxon>
        <taxon>Bacillales</taxon>
        <taxon>Bacillaceae</taxon>
        <taxon>Metabacillus</taxon>
    </lineage>
</organism>
<reference evidence="2 3" key="1">
    <citation type="submission" date="2023-03" db="EMBL/GenBank/DDBJ databases">
        <title>Bacillus Genome Sequencing.</title>
        <authorList>
            <person name="Dunlap C."/>
        </authorList>
    </citation>
    <scope>NUCLEOTIDE SEQUENCE [LARGE SCALE GENOMIC DNA]</scope>
    <source>
        <strain evidence="2 3">NRS-1717</strain>
    </source>
</reference>
<accession>A0ABU6P3U5</accession>
<evidence type="ECO:0008006" key="4">
    <source>
        <dbReference type="Google" id="ProtNLM"/>
    </source>
</evidence>
<evidence type="ECO:0000313" key="2">
    <source>
        <dbReference type="EMBL" id="MED4403750.1"/>
    </source>
</evidence>
<keyword evidence="1" id="KW-0472">Membrane</keyword>
<dbReference type="RefSeq" id="WP_328015852.1">
    <property type="nucleotide sequence ID" value="NZ_JARTFS010000018.1"/>
</dbReference>
<keyword evidence="1" id="KW-0812">Transmembrane</keyword>
<dbReference type="EMBL" id="JARTFS010000018">
    <property type="protein sequence ID" value="MED4403750.1"/>
    <property type="molecule type" value="Genomic_DNA"/>
</dbReference>
<feature type="transmembrane region" description="Helical" evidence="1">
    <location>
        <begin position="181"/>
        <end position="202"/>
    </location>
</feature>
<keyword evidence="3" id="KW-1185">Reference proteome</keyword>
<feature type="transmembrane region" description="Helical" evidence="1">
    <location>
        <begin position="343"/>
        <end position="362"/>
    </location>
</feature>